<dbReference type="Proteomes" id="UP000002009">
    <property type="component" value="Chromosome 13"/>
</dbReference>
<dbReference type="STRING" id="296587.C1EFH6"/>
<sequence>MSAINAAAAAGAACTAPRARSVSRRTRAALPSNARVQRGAFVTLRANASDAPARSARRGELQRANAAFQGGYADSDDDYDPPGSTRDVIDRDAAMSDDDDDDVDRRPAAPGSLQRMRREATPWYRRIGSNAWCAIALAVAVLVWNLPQALVGGGFFHALASYVPALAPIAHAIGKFAHLGVGFNPRVAIACTTATFKIVALCVIIGRLMRSNTLPRETPVVLSKLAFNVLLPAYMCTRVAATLNSTPLTLSLAALPVSAVLFVVLGGACGAAMTWALSVVPGVVSRTWYPALLAGNVGEQIARSAGLPPDAAVSFNPAPGIPAAVLKPYKGGDTDGRTVRGAVREDPMNRVAVAASAFGNTFTLPLVFLVEVLGASYGDRIAGYIALYLIGWSPALWTFGYLLLTGGGEKMADGVEGGGRATGGGATWKAAFATCRKIVRELINPPLVGICLGVLIGVTPLRHALIGGTASSIAPAQLPAELAFIAAVAKALFELGVLIGGAALPGQTLVLASSFVKVPSPEEAAEEERRRGTRLALCDSATHPQTTPLGLRARRLMESAASLFKMGESDLRALFIASVTRFAVLPAIGVVGFIALRLVNSPWYPSDPIVALVVLTMICMPSAQNLVLLTNLREETRPLAPRLAGLLLRMYVLAIPFVTVWLTVFTAAMA</sequence>
<accession>C1EFH6</accession>
<feature type="transmembrane region" description="Helical" evidence="4">
    <location>
        <begin position="608"/>
        <end position="629"/>
    </location>
</feature>
<dbReference type="PANTHER" id="PTHR31651">
    <property type="match status" value="1"/>
</dbReference>
<dbReference type="PANTHER" id="PTHR31651:SF36">
    <property type="entry name" value="AUXIN EFFLUX CARRIER FAMILY PROTEIN"/>
    <property type="match status" value="1"/>
</dbReference>
<keyword evidence="4" id="KW-1133">Transmembrane helix</keyword>
<dbReference type="InterPro" id="IPR045033">
    <property type="entry name" value="PILS1/3/4/5/7"/>
</dbReference>
<dbReference type="GeneID" id="8248528"/>
<protein>
    <submittedName>
        <fullName evidence="5">Auxin efflux carrier family</fullName>
    </submittedName>
</protein>
<feature type="transmembrane region" description="Helical" evidence="4">
    <location>
        <begin position="123"/>
        <end position="144"/>
    </location>
</feature>
<keyword evidence="6" id="KW-1185">Reference proteome</keyword>
<proteinExistence type="predicted"/>
<dbReference type="GO" id="GO:0012505">
    <property type="term" value="C:endomembrane system"/>
    <property type="evidence" value="ECO:0007669"/>
    <property type="project" value="UniProtKB-SubCell"/>
</dbReference>
<dbReference type="OMA" id="RMYVLAI"/>
<organism evidence="5 6">
    <name type="scientific">Micromonas commoda (strain RCC299 / NOUM17 / CCMP2709)</name>
    <name type="common">Picoplanktonic green alga</name>
    <dbReference type="NCBI Taxonomy" id="296587"/>
    <lineage>
        <taxon>Eukaryota</taxon>
        <taxon>Viridiplantae</taxon>
        <taxon>Chlorophyta</taxon>
        <taxon>Mamiellophyceae</taxon>
        <taxon>Mamiellales</taxon>
        <taxon>Mamiellaceae</taxon>
        <taxon>Micromonas</taxon>
    </lineage>
</organism>
<feature type="transmembrane region" description="Helical" evidence="4">
    <location>
        <begin position="351"/>
        <end position="375"/>
    </location>
</feature>
<dbReference type="RefSeq" id="XP_002505831.1">
    <property type="nucleotide sequence ID" value="XM_002505785.1"/>
</dbReference>
<evidence type="ECO:0000313" key="6">
    <source>
        <dbReference type="Proteomes" id="UP000002009"/>
    </source>
</evidence>
<dbReference type="eggNOG" id="ENOG502S5VV">
    <property type="taxonomic scope" value="Eukaryota"/>
</dbReference>
<dbReference type="InParanoid" id="C1EFH6"/>
<feature type="transmembrane region" description="Helical" evidence="4">
    <location>
        <begin position="381"/>
        <end position="404"/>
    </location>
</feature>
<dbReference type="OrthoDB" id="191139at2759"/>
<evidence type="ECO:0000256" key="2">
    <source>
        <dbReference type="ARBA" id="ARBA00022448"/>
    </source>
</evidence>
<dbReference type="AlphaFoldDB" id="C1EFH6"/>
<name>C1EFH6_MICCC</name>
<gene>
    <name evidence="5" type="ORF">MICPUN_63792</name>
</gene>
<evidence type="ECO:0000313" key="5">
    <source>
        <dbReference type="EMBL" id="ACO67089.1"/>
    </source>
</evidence>
<feature type="region of interest" description="Disordered" evidence="3">
    <location>
        <begin position="1"/>
        <end position="34"/>
    </location>
</feature>
<feature type="transmembrane region" description="Helical" evidence="4">
    <location>
        <begin position="253"/>
        <end position="277"/>
    </location>
</feature>
<feature type="transmembrane region" description="Helical" evidence="4">
    <location>
        <begin position="573"/>
        <end position="596"/>
    </location>
</feature>
<dbReference type="GO" id="GO:0080162">
    <property type="term" value="P:endoplasmic reticulum to cytosol auxin transport"/>
    <property type="evidence" value="ECO:0007669"/>
    <property type="project" value="InterPro"/>
</dbReference>
<feature type="transmembrane region" description="Helical" evidence="4">
    <location>
        <begin position="221"/>
        <end position="241"/>
    </location>
</feature>
<keyword evidence="4" id="KW-0472">Membrane</keyword>
<feature type="region of interest" description="Disordered" evidence="3">
    <location>
        <begin position="70"/>
        <end position="115"/>
    </location>
</feature>
<evidence type="ECO:0000256" key="3">
    <source>
        <dbReference type="SAM" id="MobiDB-lite"/>
    </source>
</evidence>
<feature type="compositionally biased region" description="Low complexity" evidence="3">
    <location>
        <begin position="1"/>
        <end position="20"/>
    </location>
</feature>
<evidence type="ECO:0000256" key="4">
    <source>
        <dbReference type="SAM" id="Phobius"/>
    </source>
</evidence>
<reference evidence="5 6" key="1">
    <citation type="journal article" date="2009" name="Science">
        <title>Green evolution and dynamic adaptations revealed by genomes of the marine picoeukaryotes Micromonas.</title>
        <authorList>
            <person name="Worden A.Z."/>
            <person name="Lee J.H."/>
            <person name="Mock T."/>
            <person name="Rouze P."/>
            <person name="Simmons M.P."/>
            <person name="Aerts A.L."/>
            <person name="Allen A.E."/>
            <person name="Cuvelier M.L."/>
            <person name="Derelle E."/>
            <person name="Everett M.V."/>
            <person name="Foulon E."/>
            <person name="Grimwood J."/>
            <person name="Gundlach H."/>
            <person name="Henrissat B."/>
            <person name="Napoli C."/>
            <person name="McDonald S.M."/>
            <person name="Parker M.S."/>
            <person name="Rombauts S."/>
            <person name="Salamov A."/>
            <person name="Von Dassow P."/>
            <person name="Badger J.H."/>
            <person name="Coutinho P.M."/>
            <person name="Demir E."/>
            <person name="Dubchak I."/>
            <person name="Gentemann C."/>
            <person name="Eikrem W."/>
            <person name="Gready J.E."/>
            <person name="John U."/>
            <person name="Lanier W."/>
            <person name="Lindquist E.A."/>
            <person name="Lucas S."/>
            <person name="Mayer K.F."/>
            <person name="Moreau H."/>
            <person name="Not F."/>
            <person name="Otillar R."/>
            <person name="Panaud O."/>
            <person name="Pangilinan J."/>
            <person name="Paulsen I."/>
            <person name="Piegu B."/>
            <person name="Poliakov A."/>
            <person name="Robbens S."/>
            <person name="Schmutz J."/>
            <person name="Toulza E."/>
            <person name="Wyss T."/>
            <person name="Zelensky A."/>
            <person name="Zhou K."/>
            <person name="Armbrust E.V."/>
            <person name="Bhattacharya D."/>
            <person name="Goodenough U.W."/>
            <person name="Van de Peer Y."/>
            <person name="Grigoriev I.V."/>
        </authorList>
    </citation>
    <scope>NUCLEOTIDE SEQUENCE [LARGE SCALE GENOMIC DNA]</scope>
    <source>
        <strain evidence="6">RCC299 / NOUM17</strain>
    </source>
</reference>
<comment type="subcellular location">
    <subcellularLocation>
        <location evidence="1">Endomembrane system</location>
    </subcellularLocation>
</comment>
<keyword evidence="2" id="KW-0813">Transport</keyword>
<evidence type="ECO:0000256" key="1">
    <source>
        <dbReference type="ARBA" id="ARBA00004308"/>
    </source>
</evidence>
<keyword evidence="4" id="KW-0812">Transmembrane</keyword>
<dbReference type="EMBL" id="CP001331">
    <property type="protein sequence ID" value="ACO67089.1"/>
    <property type="molecule type" value="Genomic_DNA"/>
</dbReference>
<feature type="transmembrane region" description="Helical" evidence="4">
    <location>
        <begin position="650"/>
        <end position="669"/>
    </location>
</feature>
<feature type="transmembrane region" description="Helical" evidence="4">
    <location>
        <begin position="187"/>
        <end position="209"/>
    </location>
</feature>
<dbReference type="KEGG" id="mis:MICPUN_63792"/>